<dbReference type="NCBIfam" id="NF033543">
    <property type="entry name" value="transpos_IS256"/>
    <property type="match status" value="1"/>
</dbReference>
<evidence type="ECO:0000256" key="4">
    <source>
        <dbReference type="ARBA" id="ARBA00023125"/>
    </source>
</evidence>
<dbReference type="AlphaFoldDB" id="X7E557"/>
<dbReference type="STRING" id="1449350.OCH239_20365"/>
<evidence type="ECO:0000256" key="2">
    <source>
        <dbReference type="ARBA" id="ARBA00010961"/>
    </source>
</evidence>
<dbReference type="PATRIC" id="fig|1449350.3.peg.4235"/>
<dbReference type="PROSITE" id="PS01007">
    <property type="entry name" value="TRANSPOSASE_MUTATOR"/>
    <property type="match status" value="1"/>
</dbReference>
<comment type="function">
    <text evidence="1 6">Required for the transposition of the insertion element.</text>
</comment>
<comment type="caution">
    <text evidence="7">The sequence shown here is derived from an EMBL/GenBank/DDBJ whole genome shotgun (WGS) entry which is preliminary data.</text>
</comment>
<evidence type="ECO:0000256" key="1">
    <source>
        <dbReference type="ARBA" id="ARBA00002190"/>
    </source>
</evidence>
<name>X7E557_9RHOB</name>
<sequence>MEDDTTITPFHQPGSVIDPLTEIARDGARQMLAAALKAEAASFVAQFAEERLPDGRQRVVHHGTGPERSIQTGIGPIPVQRQKIRDRSADVPAESKIRFSSRILPKWARRSPSLDALLPVLYLRGVSTGDFQEALSALVGPEAPNLSPGAISRLTGEWQGEHDRWQRRDLSARRYVYVWADGVYLQARMEPQAECMLVMIGATPEGRKELVGFQVGVRESAQSWRELLVDLRSRGLSVPPDAAVGDGALGFWKAMEEVFPSTRHQRCWTHKVSNVLNKVPKSMHPAVKADLREIWQAETRGVAETALDTFTDKYGAKYHKAVICLANDREALLTFYDFPADHWDHLRTSNPVESVFATVRHRTVRTKGALSQKTAKLMVFTLVQAAARKWRRLKGANQLPLVVEGIIFNDGIAKRDADKSRAA</sequence>
<keyword evidence="3 6" id="KW-0815">Transposition</keyword>
<dbReference type="PANTHER" id="PTHR33217">
    <property type="entry name" value="TRANSPOSASE FOR INSERTION SEQUENCE ELEMENT IS1081"/>
    <property type="match status" value="1"/>
</dbReference>
<proteinExistence type="inferred from homology"/>
<evidence type="ECO:0000256" key="5">
    <source>
        <dbReference type="ARBA" id="ARBA00023172"/>
    </source>
</evidence>
<evidence type="ECO:0000256" key="3">
    <source>
        <dbReference type="ARBA" id="ARBA00022578"/>
    </source>
</evidence>
<organism evidence="7 8">
    <name type="scientific">Roseivivax halodurans JCM 10272</name>
    <dbReference type="NCBI Taxonomy" id="1449350"/>
    <lineage>
        <taxon>Bacteria</taxon>
        <taxon>Pseudomonadati</taxon>
        <taxon>Pseudomonadota</taxon>
        <taxon>Alphaproteobacteria</taxon>
        <taxon>Rhodobacterales</taxon>
        <taxon>Roseobacteraceae</taxon>
        <taxon>Roseivivax</taxon>
    </lineage>
</organism>
<dbReference type="Pfam" id="PF00872">
    <property type="entry name" value="Transposase_mut"/>
    <property type="match status" value="1"/>
</dbReference>
<evidence type="ECO:0000313" key="8">
    <source>
        <dbReference type="Proteomes" id="UP000022447"/>
    </source>
</evidence>
<dbReference type="InterPro" id="IPR001207">
    <property type="entry name" value="Transposase_mutator"/>
</dbReference>
<protein>
    <recommendedName>
        <fullName evidence="6">Mutator family transposase</fullName>
    </recommendedName>
</protein>
<dbReference type="GO" id="GO:0003677">
    <property type="term" value="F:DNA binding"/>
    <property type="evidence" value="ECO:0007669"/>
    <property type="project" value="UniProtKB-UniRule"/>
</dbReference>
<dbReference type="RefSeq" id="WP_037267322.1">
    <property type="nucleotide sequence ID" value="NZ_JALZ01000079.1"/>
</dbReference>
<reference evidence="7 8" key="1">
    <citation type="submission" date="2014-01" db="EMBL/GenBank/DDBJ databases">
        <title>Roseivivax halodurans JCM 10272 Genome Sequencing.</title>
        <authorList>
            <person name="Lai Q."/>
            <person name="Li G."/>
            <person name="Shao Z."/>
        </authorList>
    </citation>
    <scope>NUCLEOTIDE SEQUENCE [LARGE SCALE GENOMIC DNA]</scope>
    <source>
        <strain evidence="7 8">JCM 10272</strain>
    </source>
</reference>
<keyword evidence="8" id="KW-1185">Reference proteome</keyword>
<evidence type="ECO:0000313" key="7">
    <source>
        <dbReference type="EMBL" id="ETX10985.1"/>
    </source>
</evidence>
<keyword evidence="5 6" id="KW-0233">DNA recombination</keyword>
<dbReference type="GO" id="GO:0006313">
    <property type="term" value="P:DNA transposition"/>
    <property type="evidence" value="ECO:0007669"/>
    <property type="project" value="UniProtKB-UniRule"/>
</dbReference>
<dbReference type="OrthoDB" id="165209at2"/>
<evidence type="ECO:0000256" key="6">
    <source>
        <dbReference type="RuleBase" id="RU365089"/>
    </source>
</evidence>
<accession>X7E557</accession>
<dbReference type="Proteomes" id="UP000022447">
    <property type="component" value="Unassembled WGS sequence"/>
</dbReference>
<dbReference type="EMBL" id="JALZ01000079">
    <property type="protein sequence ID" value="ETX10985.1"/>
    <property type="molecule type" value="Genomic_DNA"/>
</dbReference>
<gene>
    <name evidence="7" type="ORF">OCH239_20365</name>
</gene>
<keyword evidence="4 6" id="KW-0238">DNA-binding</keyword>
<dbReference type="GO" id="GO:0004803">
    <property type="term" value="F:transposase activity"/>
    <property type="evidence" value="ECO:0007669"/>
    <property type="project" value="UniProtKB-UniRule"/>
</dbReference>
<keyword evidence="6" id="KW-0814">Transposable element</keyword>
<dbReference type="PANTHER" id="PTHR33217:SF9">
    <property type="entry name" value="MUTATOR FAMILY TRANSPOSASE"/>
    <property type="match status" value="1"/>
</dbReference>
<dbReference type="eggNOG" id="COG3328">
    <property type="taxonomic scope" value="Bacteria"/>
</dbReference>
<comment type="similarity">
    <text evidence="2 6">Belongs to the transposase mutator family.</text>
</comment>